<proteinExistence type="predicted"/>
<evidence type="ECO:0000256" key="1">
    <source>
        <dbReference type="SAM" id="Phobius"/>
    </source>
</evidence>
<accession>A0A101M3N3</accession>
<keyword evidence="1" id="KW-1133">Transmembrane helix</keyword>
<name>A0A101M3N3_PICGL</name>
<keyword evidence="1" id="KW-0812">Transmembrane</keyword>
<geneLocation type="mitochondrion" evidence="2"/>
<gene>
    <name evidence="2" type="ORF">ABT39_MTgene170</name>
</gene>
<organism evidence="2">
    <name type="scientific">Picea glauca</name>
    <name type="common">White spruce</name>
    <name type="synonym">Pinus glauca</name>
    <dbReference type="NCBI Taxonomy" id="3330"/>
    <lineage>
        <taxon>Eukaryota</taxon>
        <taxon>Viridiplantae</taxon>
        <taxon>Streptophyta</taxon>
        <taxon>Embryophyta</taxon>
        <taxon>Tracheophyta</taxon>
        <taxon>Spermatophyta</taxon>
        <taxon>Pinopsida</taxon>
        <taxon>Pinidae</taxon>
        <taxon>Conifers I</taxon>
        <taxon>Pinales</taxon>
        <taxon>Pinaceae</taxon>
        <taxon>Picea</taxon>
    </lineage>
</organism>
<dbReference type="AlphaFoldDB" id="A0A101M3N3"/>
<dbReference type="EMBL" id="LKAM01000001">
    <property type="protein sequence ID" value="KUM50327.1"/>
    <property type="molecule type" value="Genomic_DNA"/>
</dbReference>
<evidence type="ECO:0000313" key="2">
    <source>
        <dbReference type="EMBL" id="KUM50327.1"/>
    </source>
</evidence>
<keyword evidence="2" id="KW-0496">Mitochondrion</keyword>
<reference evidence="2" key="1">
    <citation type="journal article" date="2015" name="Genome Biol. Evol.">
        <title>Organellar Genomes of White Spruce (Picea glauca): Assembly and Annotation.</title>
        <authorList>
            <person name="Jackman S.D."/>
            <person name="Warren R.L."/>
            <person name="Gibb E.A."/>
            <person name="Vandervalk B.P."/>
            <person name="Mohamadi H."/>
            <person name="Chu J."/>
            <person name="Raymond A."/>
            <person name="Pleasance S."/>
            <person name="Coope R."/>
            <person name="Wildung M.R."/>
            <person name="Ritland C.E."/>
            <person name="Bousquet J."/>
            <person name="Jones S.J."/>
            <person name="Bohlmann J."/>
            <person name="Birol I."/>
        </authorList>
    </citation>
    <scope>NUCLEOTIDE SEQUENCE [LARGE SCALE GENOMIC DNA]</scope>
    <source>
        <tissue evidence="2">Flushing bud</tissue>
    </source>
</reference>
<comment type="caution">
    <text evidence="2">The sequence shown here is derived from an EMBL/GenBank/DDBJ whole genome shotgun (WGS) entry which is preliminary data.</text>
</comment>
<feature type="transmembrane region" description="Helical" evidence="1">
    <location>
        <begin position="12"/>
        <end position="32"/>
    </location>
</feature>
<keyword evidence="1" id="KW-0472">Membrane</keyword>
<protein>
    <submittedName>
        <fullName evidence="2">Uncharacterized protein</fullName>
    </submittedName>
</protein>
<sequence length="46" mass="5188">MLLSPLGKLLMMPLLLLAFMLMGIELLVLLTLQKKLALLLMLPRII</sequence>